<dbReference type="AlphaFoldDB" id="A0A1I4Z4B6"/>
<dbReference type="Proteomes" id="UP000199153">
    <property type="component" value="Unassembled WGS sequence"/>
</dbReference>
<proteinExistence type="predicted"/>
<organism evidence="1 2">
    <name type="scientific">Salegentibacter flavus</name>
    <dbReference type="NCBI Taxonomy" id="287099"/>
    <lineage>
        <taxon>Bacteria</taxon>
        <taxon>Pseudomonadati</taxon>
        <taxon>Bacteroidota</taxon>
        <taxon>Flavobacteriia</taxon>
        <taxon>Flavobacteriales</taxon>
        <taxon>Flavobacteriaceae</taxon>
        <taxon>Salegentibacter</taxon>
    </lineage>
</organism>
<reference evidence="1 2" key="1">
    <citation type="submission" date="2016-10" db="EMBL/GenBank/DDBJ databases">
        <authorList>
            <person name="de Groot N.N."/>
        </authorList>
    </citation>
    <scope>NUCLEOTIDE SEQUENCE [LARGE SCALE GENOMIC DNA]</scope>
    <source>
        <strain evidence="1 2">DSM 17794</strain>
    </source>
</reference>
<name>A0A1I4Z4B6_9FLAO</name>
<dbReference type="OrthoDB" id="1449138at2"/>
<dbReference type="RefSeq" id="WP_139220599.1">
    <property type="nucleotide sequence ID" value="NZ_FOVL01000005.1"/>
</dbReference>
<keyword evidence="2" id="KW-1185">Reference proteome</keyword>
<sequence>MNYIKNILSILAVIIFLAPTAITFTHIFSGHSHEICEHYAKEHFHTKTLDCELHQFQKNSALSIIVFEFIPEIPVPEKQVLPDYYEFLSDYIKLPFELRGPPIA</sequence>
<gene>
    <name evidence="1" type="ORF">SAMN05660413_01083</name>
</gene>
<evidence type="ECO:0000313" key="1">
    <source>
        <dbReference type="EMBL" id="SFN45092.1"/>
    </source>
</evidence>
<dbReference type="STRING" id="287099.SAMN05660413_01083"/>
<protein>
    <submittedName>
        <fullName evidence="1">Uncharacterized protein</fullName>
    </submittedName>
</protein>
<accession>A0A1I4Z4B6</accession>
<evidence type="ECO:0000313" key="2">
    <source>
        <dbReference type="Proteomes" id="UP000199153"/>
    </source>
</evidence>
<dbReference type="EMBL" id="FOVL01000005">
    <property type="protein sequence ID" value="SFN45092.1"/>
    <property type="molecule type" value="Genomic_DNA"/>
</dbReference>